<dbReference type="SUPFAM" id="SSF53098">
    <property type="entry name" value="Ribonuclease H-like"/>
    <property type="match status" value="1"/>
</dbReference>
<dbReference type="EMBL" id="DYUD01000013">
    <property type="protein sequence ID" value="HJG88628.1"/>
    <property type="molecule type" value="Genomic_DNA"/>
</dbReference>
<dbReference type="PROSITE" id="PS50994">
    <property type="entry name" value="INTEGRASE"/>
    <property type="match status" value="1"/>
</dbReference>
<reference evidence="2" key="2">
    <citation type="submission" date="2021-09" db="EMBL/GenBank/DDBJ databases">
        <authorList>
            <person name="Gilroy R."/>
        </authorList>
    </citation>
    <scope>NUCLEOTIDE SEQUENCE</scope>
    <source>
        <strain evidence="2">CHK121-7720</strain>
    </source>
</reference>
<dbReference type="GO" id="GO:0005829">
    <property type="term" value="C:cytosol"/>
    <property type="evidence" value="ECO:0007669"/>
    <property type="project" value="TreeGrafter"/>
</dbReference>
<dbReference type="PANTHER" id="PTHR10948">
    <property type="entry name" value="TRANSPOSASE"/>
    <property type="match status" value="1"/>
</dbReference>
<dbReference type="InterPro" id="IPR036397">
    <property type="entry name" value="RNaseH_sf"/>
</dbReference>
<dbReference type="AlphaFoldDB" id="A0A921SUH7"/>
<evidence type="ECO:0000259" key="1">
    <source>
        <dbReference type="PROSITE" id="PS50994"/>
    </source>
</evidence>
<reference evidence="2" key="1">
    <citation type="journal article" date="2021" name="PeerJ">
        <title>Extensive microbial diversity within the chicken gut microbiome revealed by metagenomics and culture.</title>
        <authorList>
            <person name="Gilroy R."/>
            <person name="Ravi A."/>
            <person name="Getino M."/>
            <person name="Pursley I."/>
            <person name="Horton D.L."/>
            <person name="Alikhan N.F."/>
            <person name="Baker D."/>
            <person name="Gharbi K."/>
            <person name="Hall N."/>
            <person name="Watson M."/>
            <person name="Adriaenssens E.M."/>
            <person name="Foster-Nyarko E."/>
            <person name="Jarju S."/>
            <person name="Secka A."/>
            <person name="Antonio M."/>
            <person name="Oren A."/>
            <person name="Chaudhuri R.R."/>
            <person name="La Ragione R."/>
            <person name="Hildebrand F."/>
            <person name="Pallen M.J."/>
        </authorList>
    </citation>
    <scope>NUCLEOTIDE SEQUENCE</scope>
    <source>
        <strain evidence="2">CHK121-7720</strain>
    </source>
</reference>
<sequence length="316" mass="37587">MLYRKIRSYIDDHLSSKEDKILLIEGVRQIGVNRSTVCREIRRNSKRQGKYWWSIAHERALDRRERTVRNRETPPDVLGEAKRLLVSEDWSPRQISGYLKKKGIEISHERIYELIRDDGIGELKIHCRHKMKYRRHKRRRRPTVATNIPDRVSIHERPAEADGRRFGDWEMDLIVGKMQKSAILTLCERSRNYLIMERLPCGKNHEKVADAVIRLLYPYRKNVLTITTDNGFEFRSHKKISEALKAPVYFADSYASWQKGGIENMNKLIRQYIPKGTDFRELSDEFIHSVQLKINRRPREKLNFSTPKDEFFRLLL</sequence>
<accession>A0A921SUH7</accession>
<dbReference type="GO" id="GO:0032196">
    <property type="term" value="P:transposition"/>
    <property type="evidence" value="ECO:0007669"/>
    <property type="project" value="TreeGrafter"/>
</dbReference>
<comment type="caution">
    <text evidence="2">The sequence shown here is derived from an EMBL/GenBank/DDBJ whole genome shotgun (WGS) entry which is preliminary data.</text>
</comment>
<dbReference type="GO" id="GO:0015074">
    <property type="term" value="P:DNA integration"/>
    <property type="evidence" value="ECO:0007669"/>
    <property type="project" value="InterPro"/>
</dbReference>
<dbReference type="Proteomes" id="UP000757103">
    <property type="component" value="Unassembled WGS sequence"/>
</dbReference>
<dbReference type="GO" id="GO:0003676">
    <property type="term" value="F:nucleic acid binding"/>
    <property type="evidence" value="ECO:0007669"/>
    <property type="project" value="InterPro"/>
</dbReference>
<evidence type="ECO:0000313" key="3">
    <source>
        <dbReference type="Proteomes" id="UP000757103"/>
    </source>
</evidence>
<dbReference type="InterPro" id="IPR012337">
    <property type="entry name" value="RNaseH-like_sf"/>
</dbReference>
<organism evidence="2 3">
    <name type="scientific">Barnesiella viscericola</name>
    <dbReference type="NCBI Taxonomy" id="397865"/>
    <lineage>
        <taxon>Bacteria</taxon>
        <taxon>Pseudomonadati</taxon>
        <taxon>Bacteroidota</taxon>
        <taxon>Bacteroidia</taxon>
        <taxon>Bacteroidales</taxon>
        <taxon>Barnesiellaceae</taxon>
        <taxon>Barnesiella</taxon>
    </lineage>
</organism>
<dbReference type="GO" id="GO:0004803">
    <property type="term" value="F:transposase activity"/>
    <property type="evidence" value="ECO:0007669"/>
    <property type="project" value="TreeGrafter"/>
</dbReference>
<dbReference type="InterPro" id="IPR053392">
    <property type="entry name" value="Transposase_IS30-like"/>
</dbReference>
<evidence type="ECO:0000313" key="2">
    <source>
        <dbReference type="EMBL" id="HJG88628.1"/>
    </source>
</evidence>
<dbReference type="NCBIfam" id="NF033563">
    <property type="entry name" value="transpos_IS30"/>
    <property type="match status" value="1"/>
</dbReference>
<dbReference type="RefSeq" id="WP_273305681.1">
    <property type="nucleotide sequence ID" value="NZ_DYUD01000013.1"/>
</dbReference>
<dbReference type="InterPro" id="IPR051917">
    <property type="entry name" value="Transposase-Integrase"/>
</dbReference>
<gene>
    <name evidence="2" type="ORF">K8U91_04015</name>
</gene>
<feature type="domain" description="Integrase catalytic" evidence="1">
    <location>
        <begin position="154"/>
        <end position="315"/>
    </location>
</feature>
<proteinExistence type="predicted"/>
<dbReference type="PANTHER" id="PTHR10948:SF23">
    <property type="entry name" value="TRANSPOSASE INSI FOR INSERTION SEQUENCE ELEMENT IS30A-RELATED"/>
    <property type="match status" value="1"/>
</dbReference>
<name>A0A921SUH7_9BACT</name>
<protein>
    <submittedName>
        <fullName evidence="2">IS30 family transposase</fullName>
    </submittedName>
</protein>
<dbReference type="InterPro" id="IPR001584">
    <property type="entry name" value="Integrase_cat-core"/>
</dbReference>
<dbReference type="Gene3D" id="3.30.420.10">
    <property type="entry name" value="Ribonuclease H-like superfamily/Ribonuclease H"/>
    <property type="match status" value="1"/>
</dbReference>